<dbReference type="SUPFAM" id="SSF109854">
    <property type="entry name" value="DinB/YfiT-like putative metalloenzymes"/>
    <property type="match status" value="1"/>
</dbReference>
<dbReference type="AlphaFoldDB" id="A0A167DL36"/>
<dbReference type="RefSeq" id="XP_018699492.1">
    <property type="nucleotide sequence ID" value="XM_018853310.1"/>
</dbReference>
<dbReference type="Proteomes" id="UP000076744">
    <property type="component" value="Unassembled WGS sequence"/>
</dbReference>
<gene>
    <name evidence="1" type="ORF">ISF_09709</name>
</gene>
<sequence length="149" mass="16129">MNCSNINGYNAFFVPAYDVVATTLSLLRHAESAPNASSLLAARTHETMMPLSAHCGIVATCVYKLVSRVCNRLLAAQALLTATDKDVVNARIATGTLMPPSDDGETEVSVHVYVSSFNLPYLFFHLVTIYNIPREEGVDPGQNGLYGCF</sequence>
<dbReference type="OrthoDB" id="3724345at2759"/>
<protein>
    <submittedName>
        <fullName evidence="1">Uncharacterized protein</fullName>
    </submittedName>
</protein>
<proteinExistence type="predicted"/>
<reference evidence="1 2" key="1">
    <citation type="journal article" date="2016" name="Genome Biol. Evol.">
        <title>Divergent and convergent evolution of fungal pathogenicity.</title>
        <authorList>
            <person name="Shang Y."/>
            <person name="Xiao G."/>
            <person name="Zheng P."/>
            <person name="Cen K."/>
            <person name="Zhan S."/>
            <person name="Wang C."/>
        </authorList>
    </citation>
    <scope>NUCLEOTIDE SEQUENCE [LARGE SCALE GENOMIC DNA]</scope>
    <source>
        <strain evidence="1 2">ARSEF 2679</strain>
    </source>
</reference>
<dbReference type="STRING" id="1081104.A0A167DL36"/>
<organism evidence="1 2">
    <name type="scientific">Cordyceps fumosorosea (strain ARSEF 2679)</name>
    <name type="common">Isaria fumosorosea</name>
    <dbReference type="NCBI Taxonomy" id="1081104"/>
    <lineage>
        <taxon>Eukaryota</taxon>
        <taxon>Fungi</taxon>
        <taxon>Dikarya</taxon>
        <taxon>Ascomycota</taxon>
        <taxon>Pezizomycotina</taxon>
        <taxon>Sordariomycetes</taxon>
        <taxon>Hypocreomycetidae</taxon>
        <taxon>Hypocreales</taxon>
        <taxon>Cordycipitaceae</taxon>
        <taxon>Cordyceps</taxon>
    </lineage>
</organism>
<accession>A0A167DL36</accession>
<dbReference type="Gene3D" id="1.20.120.450">
    <property type="entry name" value="dinb family like domain"/>
    <property type="match status" value="1"/>
</dbReference>
<dbReference type="InterPro" id="IPR018531">
    <property type="entry name" value="DUF1993"/>
</dbReference>
<dbReference type="EMBL" id="AZHB01000066">
    <property type="protein sequence ID" value="OAA42537.1"/>
    <property type="molecule type" value="Genomic_DNA"/>
</dbReference>
<dbReference type="Pfam" id="PF09351">
    <property type="entry name" value="DUF1993"/>
    <property type="match status" value="1"/>
</dbReference>
<comment type="caution">
    <text evidence="1">The sequence shown here is derived from an EMBL/GenBank/DDBJ whole genome shotgun (WGS) entry which is preliminary data.</text>
</comment>
<name>A0A167DL36_CORFA</name>
<dbReference type="InterPro" id="IPR034660">
    <property type="entry name" value="DinB/YfiT-like"/>
</dbReference>
<evidence type="ECO:0000313" key="1">
    <source>
        <dbReference type="EMBL" id="OAA42537.1"/>
    </source>
</evidence>
<dbReference type="GeneID" id="30026001"/>
<keyword evidence="2" id="KW-1185">Reference proteome</keyword>
<evidence type="ECO:0000313" key="2">
    <source>
        <dbReference type="Proteomes" id="UP000076744"/>
    </source>
</evidence>